<name>A0A402CR52_9BACT</name>
<gene>
    <name evidence="1" type="ORF">CCAX7_000290</name>
</gene>
<dbReference type="AlphaFoldDB" id="A0A402CR52"/>
<evidence type="ECO:0000313" key="1">
    <source>
        <dbReference type="EMBL" id="BDI27978.1"/>
    </source>
</evidence>
<dbReference type="KEGG" id="ccot:CCAX7_000290"/>
<dbReference type="Proteomes" id="UP000287394">
    <property type="component" value="Chromosome"/>
</dbReference>
<sequence length="214" mass="22485">MSNYSDNFHRTDTTAGGAGSTSGAGNGWIDVQGGIWSITGNSLIGVADTLPGGAYARDFLLRPASESCLDQQILCEILGQPDNQRANYLILRYQDISHYYSLGFNRGVNSSILFNIAKFENGALIYLASQVINGVIGHAYRMVFTAIGATPTALTGTLIDMTAASVVGSLNASDSTTSLQAAGQSGLSIFADTSISLVTLTDRSPLNLAVSQVY</sequence>
<protein>
    <submittedName>
        <fullName evidence="1">Uncharacterized protein</fullName>
    </submittedName>
</protein>
<accession>A0A402CR52</accession>
<dbReference type="EMBL" id="AP025739">
    <property type="protein sequence ID" value="BDI27978.1"/>
    <property type="molecule type" value="Genomic_DNA"/>
</dbReference>
<dbReference type="Gene3D" id="2.60.120.560">
    <property type="entry name" value="Exo-inulinase, domain 1"/>
    <property type="match status" value="1"/>
</dbReference>
<reference evidence="1 2" key="1">
    <citation type="journal article" date="2019" name="Int. J. Syst. Evol. Microbiol.">
        <title>Capsulimonas corticalis gen. nov., sp. nov., an aerobic capsulated bacterium, of a novel bacterial order, Capsulimonadales ord. nov., of the class Armatimonadia of the phylum Armatimonadetes.</title>
        <authorList>
            <person name="Li J."/>
            <person name="Kudo C."/>
            <person name="Tonouchi A."/>
        </authorList>
    </citation>
    <scope>NUCLEOTIDE SEQUENCE [LARGE SCALE GENOMIC DNA]</scope>
    <source>
        <strain evidence="1 2">AX-7</strain>
    </source>
</reference>
<proteinExistence type="predicted"/>
<evidence type="ECO:0000313" key="2">
    <source>
        <dbReference type="Proteomes" id="UP000287394"/>
    </source>
</evidence>
<organism evidence="1 2">
    <name type="scientific">Capsulimonas corticalis</name>
    <dbReference type="NCBI Taxonomy" id="2219043"/>
    <lineage>
        <taxon>Bacteria</taxon>
        <taxon>Bacillati</taxon>
        <taxon>Armatimonadota</taxon>
        <taxon>Armatimonadia</taxon>
        <taxon>Capsulimonadales</taxon>
        <taxon>Capsulimonadaceae</taxon>
        <taxon>Capsulimonas</taxon>
    </lineage>
</organism>
<keyword evidence="2" id="KW-1185">Reference proteome</keyword>
<dbReference type="RefSeq" id="WP_119319940.1">
    <property type="nucleotide sequence ID" value="NZ_AP025739.1"/>
</dbReference>